<dbReference type="RefSeq" id="XP_010518487.1">
    <property type="nucleotide sequence ID" value="XM_010520185.2"/>
</dbReference>
<comment type="catalytic activity">
    <reaction evidence="9">
        <text>a 2'-deoxyribonucleoside 5'-diphosphate + [thioredoxin]-disulfide + H2O = a ribonucleoside 5'-diphosphate + [thioredoxin]-dithiol</text>
        <dbReference type="Rhea" id="RHEA:23252"/>
        <dbReference type="Rhea" id="RHEA-COMP:10698"/>
        <dbReference type="Rhea" id="RHEA-COMP:10700"/>
        <dbReference type="ChEBI" id="CHEBI:15377"/>
        <dbReference type="ChEBI" id="CHEBI:29950"/>
        <dbReference type="ChEBI" id="CHEBI:50058"/>
        <dbReference type="ChEBI" id="CHEBI:57930"/>
        <dbReference type="ChEBI" id="CHEBI:73316"/>
        <dbReference type="EC" id="1.17.4.1"/>
    </reaction>
</comment>
<evidence type="ECO:0000256" key="3">
    <source>
        <dbReference type="ARBA" id="ARBA00022533"/>
    </source>
</evidence>
<dbReference type="PROSITE" id="PS00089">
    <property type="entry name" value="RIBORED_LARGE"/>
    <property type="match status" value="1"/>
</dbReference>
<dbReference type="Proteomes" id="UP000694864">
    <property type="component" value="Chromosome 6"/>
</dbReference>
<feature type="transmembrane region" description="Helical" evidence="10">
    <location>
        <begin position="1083"/>
        <end position="1102"/>
    </location>
</feature>
<dbReference type="CDD" id="cd01679">
    <property type="entry name" value="RNR_I"/>
    <property type="match status" value="1"/>
</dbReference>
<dbReference type="InterPro" id="IPR000788">
    <property type="entry name" value="RNR_lg_C"/>
</dbReference>
<comment type="function">
    <text evidence="9">Provides the precursors necessary for DNA synthesis. Catalyzes the biosynthesis of deoxyribonucleotides from the corresponding ribonucleotides.</text>
</comment>
<dbReference type="NCBIfam" id="TIGR02506">
    <property type="entry name" value="NrdE_NrdA"/>
    <property type="match status" value="1"/>
</dbReference>
<name>A0ABM0ZP41_CAMSA</name>
<feature type="domain" description="ATP-cone" evidence="11">
    <location>
        <begin position="1"/>
        <end position="88"/>
    </location>
</feature>
<dbReference type="Pfam" id="PF02867">
    <property type="entry name" value="Ribonuc_red_lgC"/>
    <property type="match status" value="1"/>
</dbReference>
<dbReference type="InterPro" id="IPR039718">
    <property type="entry name" value="Rrm1"/>
</dbReference>
<evidence type="ECO:0000256" key="4">
    <source>
        <dbReference type="ARBA" id="ARBA00022741"/>
    </source>
</evidence>
<keyword evidence="6 9" id="KW-0560">Oxidoreductase</keyword>
<dbReference type="PANTHER" id="PTHR11573:SF31">
    <property type="entry name" value="RIBONUCLEOSIDE-DIPHOSPHATE REDUCTASE"/>
    <property type="match status" value="1"/>
</dbReference>
<keyword evidence="10" id="KW-1133">Transmembrane helix</keyword>
<feature type="transmembrane region" description="Helical" evidence="10">
    <location>
        <begin position="1038"/>
        <end position="1057"/>
    </location>
</feature>
<dbReference type="PROSITE" id="PS51161">
    <property type="entry name" value="ATP_CONE"/>
    <property type="match status" value="1"/>
</dbReference>
<evidence type="ECO:0000313" key="12">
    <source>
        <dbReference type="Proteomes" id="UP000694864"/>
    </source>
</evidence>
<keyword evidence="10" id="KW-0812">Transmembrane</keyword>
<dbReference type="Pfam" id="PF03477">
    <property type="entry name" value="ATP-cone"/>
    <property type="match status" value="1"/>
</dbReference>
<evidence type="ECO:0000256" key="9">
    <source>
        <dbReference type="RuleBase" id="RU003410"/>
    </source>
</evidence>
<dbReference type="InterPro" id="IPR005144">
    <property type="entry name" value="ATP-cone_dom"/>
</dbReference>
<proteinExistence type="inferred from homology"/>
<keyword evidence="7 9" id="KW-0215">Deoxyribonucleotide synthesis</keyword>
<evidence type="ECO:0000256" key="7">
    <source>
        <dbReference type="ARBA" id="ARBA00023116"/>
    </source>
</evidence>
<feature type="transmembrane region" description="Helical" evidence="10">
    <location>
        <begin position="768"/>
        <end position="788"/>
    </location>
</feature>
<evidence type="ECO:0000256" key="6">
    <source>
        <dbReference type="ARBA" id="ARBA00023002"/>
    </source>
</evidence>
<dbReference type="PANTHER" id="PTHR11573">
    <property type="entry name" value="RIBONUCLEOSIDE-DIPHOSPHATE REDUCTASE LARGE CHAIN"/>
    <property type="match status" value="1"/>
</dbReference>
<keyword evidence="3" id="KW-0021">Allosteric enzyme</keyword>
<gene>
    <name evidence="13" type="primary">LOC104793763</name>
</gene>
<reference evidence="13" key="2">
    <citation type="submission" date="2025-08" db="UniProtKB">
        <authorList>
            <consortium name="RefSeq"/>
        </authorList>
    </citation>
    <scope>IDENTIFICATION</scope>
    <source>
        <tissue evidence="13">Leaf</tissue>
    </source>
</reference>
<evidence type="ECO:0000256" key="1">
    <source>
        <dbReference type="ARBA" id="ARBA00010406"/>
    </source>
</evidence>
<feature type="transmembrane region" description="Helical" evidence="10">
    <location>
        <begin position="977"/>
        <end position="994"/>
    </location>
</feature>
<sequence length="1132" mass="128079">MYVVKRDGWVETFDLEKIKVRLKKLCSYHCNPLLVAQKVSARFYNGITTTQLDELAADAAASMSCNHPHYAYLAARIAVSNLHKNTKNSFSETVAEIYHRVDETSGLKASLIDEHVSRIVMENAARLDSEIIYDRDFDYDYFGFKTLERLYLLKVNGKVVERPQHMLMRVAVGIHMEDIDSAIKSYHLLSQRLFTHASPTLIHAGTPKPQLSSSFLICMKDDSIEATLQKCAAVSKSTGSISVSVHNIRVTNGIVPILDDVAQGGGPFVVYMEPWHADIFEFIKLQKNHGKVEEHMARALWIPDLFMERVKSDGKWSLFCPNEAPGLADCWGLDFERLYTKYEREGKAKKVFEALDLYFDILTSQVETGMPYMLFKDSCNRKSNQQNLGTINSSSLCTGVIEYTSPTETAVCNIASIALPRFVREKDIPLESHPSMLAGSLRSRSRYFDFDKLAEVTATVTNDLDRIIDRTNYPVETAKTSNMRHRPICIGVQGLADAFVLLGMPFDSLQAKQLNMDIFETIYYHALNASSDLAARYNAYETYKGSPMSKGILQPDMWNVTPSNRWDWDFLRDMISKNGVRNSLLVSLMPTASTSQILGNNESFEPYASNIYSRRGLSGEFILVNKHLLHDLTEMGLWTPTLKEKVIIENGSICNVPEIPDDLKAIYRTAWEIKQKTVVDMATDRGCYIDQSQSLNIRLEEPTHRKLSSLHFYVWRKGLKTGMHCLMTDPAIKKVNPAMAAINSSTTAPIYSSSSSWKNKHLPTPRTLAVVSYFATIISFYCSSYYISLTSTKKLIPLAFFSVCFVPLFPLPRLNLENRFNGIHRWALCKSVGSFACYYFFNWLGSSIKMESDMFLMNTSLFFLFYLIAMDHIYDTNEHVGLCDGILFAGFGLMTEENTIPQFVVICVGSVLCFLKNFRQLWKCHGGSQLEDGDGDDDSLTADNMGKARTVAVISYFATVCLFLRSTFFASLPIKKLWVPVITFVVCTLLLFPLPRLRLQRRLNNTHSYAICKSIGSFGCNYAFNSLGSSVTLDQDSFLSQASLTFAILLIAFDYLYEVDEDFQVCDGYLFAGFGLMMGQQKIPQWVVAVIGIGLCFIKNYLQLWRKADALKYPISKRCDIENKGSERDHDE</sequence>
<dbReference type="InterPro" id="IPR008926">
    <property type="entry name" value="RNR_R1-su_N"/>
</dbReference>
<feature type="transmembrane region" description="Helical" evidence="10">
    <location>
        <begin position="795"/>
        <end position="811"/>
    </location>
</feature>
<feature type="transmembrane region" description="Helical" evidence="10">
    <location>
        <begin position="951"/>
        <end position="971"/>
    </location>
</feature>
<organism evidence="12 13">
    <name type="scientific">Camelina sativa</name>
    <name type="common">False flax</name>
    <name type="synonym">Myagrum sativum</name>
    <dbReference type="NCBI Taxonomy" id="90675"/>
    <lineage>
        <taxon>Eukaryota</taxon>
        <taxon>Viridiplantae</taxon>
        <taxon>Streptophyta</taxon>
        <taxon>Embryophyta</taxon>
        <taxon>Tracheophyta</taxon>
        <taxon>Spermatophyta</taxon>
        <taxon>Magnoliopsida</taxon>
        <taxon>eudicotyledons</taxon>
        <taxon>Gunneridae</taxon>
        <taxon>Pentapetalae</taxon>
        <taxon>rosids</taxon>
        <taxon>malvids</taxon>
        <taxon>Brassicales</taxon>
        <taxon>Brassicaceae</taxon>
        <taxon>Camelineae</taxon>
        <taxon>Camelina</taxon>
    </lineage>
</organism>
<keyword evidence="10" id="KW-0472">Membrane</keyword>
<dbReference type="InterPro" id="IPR013509">
    <property type="entry name" value="RNR_lsu_N"/>
</dbReference>
<evidence type="ECO:0000256" key="10">
    <source>
        <dbReference type="SAM" id="Phobius"/>
    </source>
</evidence>
<evidence type="ECO:0000256" key="2">
    <source>
        <dbReference type="ARBA" id="ARBA00012274"/>
    </source>
</evidence>
<dbReference type="Pfam" id="PF00317">
    <property type="entry name" value="Ribonuc_red_lgN"/>
    <property type="match status" value="1"/>
</dbReference>
<dbReference type="PRINTS" id="PR01183">
    <property type="entry name" value="RIBORDTASEM1"/>
</dbReference>
<evidence type="ECO:0000259" key="11">
    <source>
        <dbReference type="PROSITE" id="PS51161"/>
    </source>
</evidence>
<reference evidence="12" key="1">
    <citation type="journal article" date="2014" name="Nat. Commun.">
        <title>The emerging biofuel crop Camelina sativa retains a highly undifferentiated hexaploid genome structure.</title>
        <authorList>
            <person name="Kagale S."/>
            <person name="Koh C."/>
            <person name="Nixon J."/>
            <person name="Bollina V."/>
            <person name="Clarke W.E."/>
            <person name="Tuteja R."/>
            <person name="Spillane C."/>
            <person name="Robinson S.J."/>
            <person name="Links M.G."/>
            <person name="Clarke C."/>
            <person name="Higgins E.E."/>
            <person name="Huebert T."/>
            <person name="Sharpe A.G."/>
            <person name="Parkin I.A."/>
        </authorList>
    </citation>
    <scope>NUCLEOTIDE SEQUENCE [LARGE SCALE GENOMIC DNA]</scope>
    <source>
        <strain evidence="12">cv. DH55</strain>
    </source>
</reference>
<keyword evidence="5 8" id="KW-0067">ATP-binding</keyword>
<keyword evidence="4 8" id="KW-0547">Nucleotide-binding</keyword>
<dbReference type="SUPFAM" id="SSF51998">
    <property type="entry name" value="PFL-like glycyl radical enzymes"/>
    <property type="match status" value="1"/>
</dbReference>
<evidence type="ECO:0000313" key="13">
    <source>
        <dbReference type="RefSeq" id="XP_010518487.1"/>
    </source>
</evidence>
<feature type="transmembrane region" description="Helical" evidence="10">
    <location>
        <begin position="900"/>
        <end position="918"/>
    </location>
</feature>
<accession>A0ABM0ZP41</accession>
<feature type="transmembrane region" description="Helical" evidence="10">
    <location>
        <begin position="823"/>
        <end position="843"/>
    </location>
</feature>
<keyword evidence="12" id="KW-1185">Reference proteome</keyword>
<dbReference type="SUPFAM" id="SSF48168">
    <property type="entry name" value="R1 subunit of ribonucleotide reductase, N-terminal domain"/>
    <property type="match status" value="1"/>
</dbReference>
<dbReference type="EC" id="1.17.4.1" evidence="2 9"/>
<dbReference type="GeneID" id="104793763"/>
<protein>
    <recommendedName>
        <fullName evidence="2 9">Ribonucleoside-diphosphate reductase</fullName>
        <ecNumber evidence="2 9">1.17.4.1</ecNumber>
    </recommendedName>
</protein>
<dbReference type="Gene3D" id="3.20.70.20">
    <property type="match status" value="1"/>
</dbReference>
<evidence type="ECO:0000256" key="5">
    <source>
        <dbReference type="ARBA" id="ARBA00022840"/>
    </source>
</evidence>
<feature type="transmembrane region" description="Helical" evidence="10">
    <location>
        <begin position="855"/>
        <end position="874"/>
    </location>
</feature>
<evidence type="ECO:0000256" key="8">
    <source>
        <dbReference type="PROSITE-ProRule" id="PRU00492"/>
    </source>
</evidence>
<comment type="similarity">
    <text evidence="1 9">Belongs to the ribonucleoside diphosphate reductase large chain family.</text>
</comment>
<dbReference type="InterPro" id="IPR013346">
    <property type="entry name" value="NrdE_NrdA_C"/>
</dbReference>